<name>A0AAU7Q943_9GAMM</name>
<organism evidence="1">
    <name type="scientific">Acerihabitans sp. KWT182</name>
    <dbReference type="NCBI Taxonomy" id="3157919"/>
    <lineage>
        <taxon>Bacteria</taxon>
        <taxon>Pseudomonadati</taxon>
        <taxon>Pseudomonadota</taxon>
        <taxon>Gammaproteobacteria</taxon>
        <taxon>Enterobacterales</taxon>
        <taxon>Pectobacteriaceae</taxon>
        <taxon>Acerihabitans</taxon>
    </lineage>
</organism>
<dbReference type="EMBL" id="CP157947">
    <property type="protein sequence ID" value="XBS68886.1"/>
    <property type="molecule type" value="Genomic_DNA"/>
</dbReference>
<evidence type="ECO:0000313" key="1">
    <source>
        <dbReference type="EMBL" id="XBS68886.1"/>
    </source>
</evidence>
<dbReference type="AlphaFoldDB" id="A0AAU7Q943"/>
<reference evidence="1" key="1">
    <citation type="submission" date="2024-06" db="EMBL/GenBank/DDBJ databases">
        <authorList>
            <person name="Coelho C."/>
            <person name="Bento M."/>
            <person name="Garcia E."/>
            <person name="Camelo A."/>
            <person name="Brandao I."/>
            <person name="Espirito Santo C."/>
            <person name="Trovao J."/>
            <person name="Verissimo A."/>
            <person name="Costa J."/>
            <person name="Tiago I."/>
        </authorList>
    </citation>
    <scope>NUCLEOTIDE SEQUENCE</scope>
    <source>
        <strain evidence="1">KWT182</strain>
    </source>
</reference>
<sequence>MQTNITTSSITGSRFNVIENPSAMEPKKIKTAILRASNDTKIINKIANSPAMGEELSQLSELTDISTVAKLNNVVSVIGKLPIEKQVEATEVMGFHFFNSMKQKNAIPIETFLKDALRDGIKLREMGITMSDQDSRFDFAIDMIDAELHSENSTLKIRD</sequence>
<proteinExistence type="predicted"/>
<accession>A0AAU7Q943</accession>
<gene>
    <name evidence="1" type="ORF">ABK905_20335</name>
</gene>
<protein>
    <submittedName>
        <fullName evidence="1">Uncharacterized protein</fullName>
    </submittedName>
</protein>